<proteinExistence type="inferred from homology"/>
<comment type="caution">
    <text evidence="4">The sequence shown here is derived from an EMBL/GenBank/DDBJ whole genome shotgun (WGS) entry which is preliminary data.</text>
</comment>
<sequence>MTITTLTSREFNQETSKAKKAARNGPVMITDRGQPSHVLLSIEDYRRLSGADQSLVDLLAMPDAEAVDFEPPRLDRPLAVAAELD</sequence>
<evidence type="ECO:0000256" key="3">
    <source>
        <dbReference type="SAM" id="MobiDB-lite"/>
    </source>
</evidence>
<protein>
    <recommendedName>
        <fullName evidence="2">Antitoxin</fullName>
    </recommendedName>
</protein>
<dbReference type="SUPFAM" id="SSF143120">
    <property type="entry name" value="YefM-like"/>
    <property type="match status" value="1"/>
</dbReference>
<dbReference type="EMBL" id="NRRY01000002">
    <property type="protein sequence ID" value="MBK1617208.1"/>
    <property type="molecule type" value="Genomic_DNA"/>
</dbReference>
<dbReference type="Gene3D" id="3.40.1620.10">
    <property type="entry name" value="YefM-like domain"/>
    <property type="match status" value="1"/>
</dbReference>
<dbReference type="RefSeq" id="WP_200237552.1">
    <property type="nucleotide sequence ID" value="NZ_NRRY01000002.1"/>
</dbReference>
<evidence type="ECO:0000256" key="1">
    <source>
        <dbReference type="ARBA" id="ARBA00009981"/>
    </source>
</evidence>
<comment type="function">
    <text evidence="2">Antitoxin component of a type II toxin-antitoxin (TA) system.</text>
</comment>
<dbReference type="InterPro" id="IPR006442">
    <property type="entry name" value="Antitoxin_Phd/YefM"/>
</dbReference>
<name>A0A9X0W6K7_9GAMM</name>
<dbReference type="NCBIfam" id="TIGR01552">
    <property type="entry name" value="phd_fam"/>
    <property type="match status" value="1"/>
</dbReference>
<feature type="region of interest" description="Disordered" evidence="3">
    <location>
        <begin position="1"/>
        <end position="32"/>
    </location>
</feature>
<keyword evidence="5" id="KW-1185">Reference proteome</keyword>
<accession>A0A9X0W6K7</accession>
<dbReference type="InterPro" id="IPR036165">
    <property type="entry name" value="YefM-like_sf"/>
</dbReference>
<evidence type="ECO:0000313" key="4">
    <source>
        <dbReference type="EMBL" id="MBK1617208.1"/>
    </source>
</evidence>
<dbReference type="Proteomes" id="UP001138768">
    <property type="component" value="Unassembled WGS sequence"/>
</dbReference>
<evidence type="ECO:0000313" key="5">
    <source>
        <dbReference type="Proteomes" id="UP001138768"/>
    </source>
</evidence>
<comment type="similarity">
    <text evidence="1 2">Belongs to the phD/YefM antitoxin family.</text>
</comment>
<organism evidence="4 5">
    <name type="scientific">Lamprobacter modestohalophilus</name>
    <dbReference type="NCBI Taxonomy" id="1064514"/>
    <lineage>
        <taxon>Bacteria</taxon>
        <taxon>Pseudomonadati</taxon>
        <taxon>Pseudomonadota</taxon>
        <taxon>Gammaproteobacteria</taxon>
        <taxon>Chromatiales</taxon>
        <taxon>Chromatiaceae</taxon>
        <taxon>Lamprobacter</taxon>
    </lineage>
</organism>
<reference evidence="4 5" key="1">
    <citation type="journal article" date="2020" name="Microorganisms">
        <title>Osmotic Adaptation and Compatible Solute Biosynthesis of Phototrophic Bacteria as Revealed from Genome Analyses.</title>
        <authorList>
            <person name="Imhoff J.F."/>
            <person name="Rahn T."/>
            <person name="Kunzel S."/>
            <person name="Keller A."/>
            <person name="Neulinger S.C."/>
        </authorList>
    </citation>
    <scope>NUCLEOTIDE SEQUENCE [LARGE SCALE GENOMIC DNA]</scope>
    <source>
        <strain evidence="4 5">DSM 25653</strain>
    </source>
</reference>
<gene>
    <name evidence="4" type="ORF">CKO42_01830</name>
</gene>
<dbReference type="Pfam" id="PF02604">
    <property type="entry name" value="PhdYeFM_antitox"/>
    <property type="match status" value="1"/>
</dbReference>
<evidence type="ECO:0000256" key="2">
    <source>
        <dbReference type="RuleBase" id="RU362080"/>
    </source>
</evidence>
<feature type="compositionally biased region" description="Polar residues" evidence="3">
    <location>
        <begin position="1"/>
        <end position="15"/>
    </location>
</feature>
<dbReference type="AlphaFoldDB" id="A0A9X0W6K7"/>